<keyword evidence="1" id="KW-0472">Membrane</keyword>
<evidence type="ECO:0000256" key="1">
    <source>
        <dbReference type="SAM" id="Phobius"/>
    </source>
</evidence>
<keyword evidence="1" id="KW-0812">Transmembrane</keyword>
<keyword evidence="1" id="KW-1133">Transmembrane helix</keyword>
<name>A0A8T0T2L3_PANVG</name>
<feature type="transmembrane region" description="Helical" evidence="1">
    <location>
        <begin position="60"/>
        <end position="82"/>
    </location>
</feature>
<reference evidence="2" key="1">
    <citation type="submission" date="2020-05" db="EMBL/GenBank/DDBJ databases">
        <title>WGS assembly of Panicum virgatum.</title>
        <authorList>
            <person name="Lovell J.T."/>
            <person name="Jenkins J."/>
            <person name="Shu S."/>
            <person name="Juenger T.E."/>
            <person name="Schmutz J."/>
        </authorList>
    </citation>
    <scope>NUCLEOTIDE SEQUENCE</scope>
    <source>
        <strain evidence="2">AP13</strain>
    </source>
</reference>
<protein>
    <submittedName>
        <fullName evidence="2">Uncharacterized protein</fullName>
    </submittedName>
</protein>
<sequence length="101" mass="11109">MSSTVALDLFNATHCEDGYQELLVPTMTTIKPAYRWAIRGFVTTCAIMIATGIVTSEEHISVKIVGVGVLICAVWYTFLASADALVYRTQRIESPPHESMV</sequence>
<evidence type="ECO:0000313" key="3">
    <source>
        <dbReference type="Proteomes" id="UP000823388"/>
    </source>
</evidence>
<dbReference type="EMBL" id="CM029045">
    <property type="protein sequence ID" value="KAG2602529.1"/>
    <property type="molecule type" value="Genomic_DNA"/>
</dbReference>
<evidence type="ECO:0000313" key="2">
    <source>
        <dbReference type="EMBL" id="KAG2602529.1"/>
    </source>
</evidence>
<comment type="caution">
    <text evidence="2">The sequence shown here is derived from an EMBL/GenBank/DDBJ whole genome shotgun (WGS) entry which is preliminary data.</text>
</comment>
<accession>A0A8T0T2L3</accession>
<dbReference type="Proteomes" id="UP000823388">
    <property type="component" value="Chromosome 5K"/>
</dbReference>
<proteinExistence type="predicted"/>
<gene>
    <name evidence="2" type="ORF">PVAP13_5KG694900</name>
</gene>
<feature type="transmembrane region" description="Helical" evidence="1">
    <location>
        <begin position="36"/>
        <end position="54"/>
    </location>
</feature>
<keyword evidence="3" id="KW-1185">Reference proteome</keyword>
<organism evidence="2 3">
    <name type="scientific">Panicum virgatum</name>
    <name type="common">Blackwell switchgrass</name>
    <dbReference type="NCBI Taxonomy" id="38727"/>
    <lineage>
        <taxon>Eukaryota</taxon>
        <taxon>Viridiplantae</taxon>
        <taxon>Streptophyta</taxon>
        <taxon>Embryophyta</taxon>
        <taxon>Tracheophyta</taxon>
        <taxon>Spermatophyta</taxon>
        <taxon>Magnoliopsida</taxon>
        <taxon>Liliopsida</taxon>
        <taxon>Poales</taxon>
        <taxon>Poaceae</taxon>
        <taxon>PACMAD clade</taxon>
        <taxon>Panicoideae</taxon>
        <taxon>Panicodae</taxon>
        <taxon>Paniceae</taxon>
        <taxon>Panicinae</taxon>
        <taxon>Panicum</taxon>
        <taxon>Panicum sect. Hiantes</taxon>
    </lineage>
</organism>
<dbReference type="AlphaFoldDB" id="A0A8T0T2L3"/>